<organism evidence="2 3">
    <name type="scientific">Entomortierella parvispora</name>
    <dbReference type="NCBI Taxonomy" id="205924"/>
    <lineage>
        <taxon>Eukaryota</taxon>
        <taxon>Fungi</taxon>
        <taxon>Fungi incertae sedis</taxon>
        <taxon>Mucoromycota</taxon>
        <taxon>Mortierellomycotina</taxon>
        <taxon>Mortierellomycetes</taxon>
        <taxon>Mortierellales</taxon>
        <taxon>Mortierellaceae</taxon>
        <taxon>Entomortierella</taxon>
    </lineage>
</organism>
<dbReference type="GO" id="GO:0016020">
    <property type="term" value="C:membrane"/>
    <property type="evidence" value="ECO:0007669"/>
    <property type="project" value="InterPro"/>
</dbReference>
<dbReference type="OrthoDB" id="6474464at2759"/>
<reference evidence="2" key="2">
    <citation type="journal article" date="2022" name="Microbiol. Resour. Announc.">
        <title>Whole-Genome Sequence of Entomortierella parvispora E1425, a Mucoromycotan Fungus Associated with Burkholderiaceae-Related Endosymbiotic Bacteria.</title>
        <authorList>
            <person name="Herlambang A."/>
            <person name="Guo Y."/>
            <person name="Takashima Y."/>
            <person name="Narisawa K."/>
            <person name="Ohta H."/>
            <person name="Nishizawa T."/>
        </authorList>
    </citation>
    <scope>NUCLEOTIDE SEQUENCE</scope>
    <source>
        <strain evidence="2">E1425</strain>
    </source>
</reference>
<dbReference type="InterPro" id="IPR006813">
    <property type="entry name" value="Glyco_trans_17"/>
</dbReference>
<feature type="transmembrane region" description="Helical" evidence="1">
    <location>
        <begin position="12"/>
        <end position="34"/>
    </location>
</feature>
<keyword evidence="1" id="KW-0472">Membrane</keyword>
<keyword evidence="3" id="KW-1185">Reference proteome</keyword>
<dbReference type="EMBL" id="BQFW01000014">
    <property type="protein sequence ID" value="GJJ77997.1"/>
    <property type="molecule type" value="Genomic_DNA"/>
</dbReference>
<gene>
    <name evidence="2" type="ORF">EMPS_10356</name>
</gene>
<name>A0A9P3HJW2_9FUNG</name>
<evidence type="ECO:0000256" key="1">
    <source>
        <dbReference type="SAM" id="Phobius"/>
    </source>
</evidence>
<evidence type="ECO:0000313" key="3">
    <source>
        <dbReference type="Proteomes" id="UP000827284"/>
    </source>
</evidence>
<dbReference type="PANTHER" id="PTHR12224:SF0">
    <property type="entry name" value="BETA-1,4-MANNOSYL-GLYCOPROTEIN 4-BETA-N-ACETYLGLUCOSAMINYLTRANSFERASE"/>
    <property type="match status" value="1"/>
</dbReference>
<reference evidence="2" key="1">
    <citation type="submission" date="2021-11" db="EMBL/GenBank/DDBJ databases">
        <authorList>
            <person name="Herlambang A."/>
            <person name="Guo Y."/>
            <person name="Takashima Y."/>
            <person name="Nishizawa T."/>
        </authorList>
    </citation>
    <scope>NUCLEOTIDE SEQUENCE</scope>
    <source>
        <strain evidence="2">E1425</strain>
    </source>
</reference>
<dbReference type="AlphaFoldDB" id="A0A9P3HJW2"/>
<dbReference type="Pfam" id="PF04724">
    <property type="entry name" value="Glyco_transf_17"/>
    <property type="match status" value="1"/>
</dbReference>
<dbReference type="PANTHER" id="PTHR12224">
    <property type="entry name" value="BETA-1,4-MANNOSYL-GLYCOPROTEIN BETA-1,4-N-ACETYLGLUCOSAMINYL-TRANSFERASE"/>
    <property type="match status" value="1"/>
</dbReference>
<proteinExistence type="predicted"/>
<accession>A0A9P3HJW2</accession>
<protein>
    <submittedName>
        <fullName evidence="2">Beta-1,4-mannosyl-glycoprotein beta-1,4-N-acetylglucosaminyltransferase</fullName>
    </submittedName>
</protein>
<dbReference type="Proteomes" id="UP000827284">
    <property type="component" value="Unassembled WGS sequence"/>
</dbReference>
<dbReference type="GO" id="GO:0003830">
    <property type="term" value="F:beta-1,4-mannosylglycoprotein 4-beta-N-acetylglucosaminyltransferase activity"/>
    <property type="evidence" value="ECO:0007669"/>
    <property type="project" value="InterPro"/>
</dbReference>
<keyword evidence="1" id="KW-1133">Transmembrane helix</keyword>
<keyword evidence="1" id="KW-0812">Transmembrane</keyword>
<dbReference type="PROSITE" id="PS51257">
    <property type="entry name" value="PROKAR_LIPOPROTEIN"/>
    <property type="match status" value="1"/>
</dbReference>
<evidence type="ECO:0000313" key="2">
    <source>
        <dbReference type="EMBL" id="GJJ77997.1"/>
    </source>
</evidence>
<dbReference type="GO" id="GO:0006044">
    <property type="term" value="P:N-acetylglucosamine metabolic process"/>
    <property type="evidence" value="ECO:0007669"/>
    <property type="project" value="TreeGrafter"/>
</dbReference>
<comment type="caution">
    <text evidence="2">The sequence shown here is derived from an EMBL/GenBank/DDBJ whole genome shotgun (WGS) entry which is preliminary data.</text>
</comment>
<sequence length="380" mass="44135">MIGCRYFRRSILFPFMLGLLAMVACVSILFPYVWVDVGYITRPIWDKQSEKFDEVLVHYFADGMTMQDRCEAHGWKVYNSSLFTSQNQVQTPRLGRAPTLYDAVIFSVELDMLEIRIRETWDVVDYFMILESNSTFTGLAKETVFANNRKRFEFAESKIRYRMLPLSPLEKGQSAWVNEGRMRDGMTDFLLESGIRDGDLVTTADVDEVISKRTLELLKYCEGTPETIHLQLKNYLYSFEFPVQNNGIWETGVIKWKRGTSRYLHSQISNILLSDAGWHCSFCFRTIKDFQFKMQAYSHADRVRYTSLMKAHHIQRTICEGRDLFGMFPEAYSFKDLVTQLGTIPKSSSAVGLPLWVLTNRERFRFLLPGGCQRQDALLS</sequence>